<keyword evidence="1" id="KW-1133">Transmembrane helix</keyword>
<evidence type="ECO:0000313" key="3">
    <source>
        <dbReference type="Proteomes" id="UP000008068"/>
    </source>
</evidence>
<dbReference type="PANTHER" id="PTHR10664:SF20">
    <property type="entry name" value="SERPENTINE RECEPTOR, CLASS BC (CLASS B-LIKE)"/>
    <property type="match status" value="1"/>
</dbReference>
<sequence>MTLMNTTVSSLTTGFSCITAVINFRLLYSIFLSQKLKKFSSLSLFYVRFGIDGFIGFINIINMFFTMLKVLEPEVDLDPYQKGIFYIAWPWANMIPVRALLITVIAIDRALAVFAPIGYHHYRSKVSNWIVIFLVCCWPIVNNIVLWVVCKFNYEFLPGCVSFGCLANSCYTKYSLSLELLAHCTVALICLALAIKLYIWRRFTNGAASKDLERSIHALIALLLVILVVKLTLFNKSQDGSKNIRLEKANKLVLIDAAMILVFDVIPAVLLVNYTWLLGTCGPLFSHSKMVGFAIEGCIVYRELRRNRTVRPKNSNGMNDHDG</sequence>
<feature type="transmembrane region" description="Helical" evidence="1">
    <location>
        <begin position="45"/>
        <end position="65"/>
    </location>
</feature>
<feature type="transmembrane region" description="Helical" evidence="1">
    <location>
        <begin position="12"/>
        <end position="33"/>
    </location>
</feature>
<keyword evidence="1" id="KW-0472">Membrane</keyword>
<organism evidence="3">
    <name type="scientific">Caenorhabditis brenneri</name>
    <name type="common">Nematode worm</name>
    <dbReference type="NCBI Taxonomy" id="135651"/>
    <lineage>
        <taxon>Eukaryota</taxon>
        <taxon>Metazoa</taxon>
        <taxon>Ecdysozoa</taxon>
        <taxon>Nematoda</taxon>
        <taxon>Chromadorea</taxon>
        <taxon>Rhabditida</taxon>
        <taxon>Rhabditina</taxon>
        <taxon>Rhabditomorpha</taxon>
        <taxon>Rhabditoidea</taxon>
        <taxon>Rhabditidae</taxon>
        <taxon>Peloderinae</taxon>
        <taxon>Caenorhabditis</taxon>
    </lineage>
</organism>
<feature type="transmembrane region" description="Helical" evidence="1">
    <location>
        <begin position="253"/>
        <end position="272"/>
    </location>
</feature>
<dbReference type="Proteomes" id="UP000008068">
    <property type="component" value="Unassembled WGS sequence"/>
</dbReference>
<name>G0NEH7_CAEBE</name>
<dbReference type="Gene3D" id="1.20.1070.10">
    <property type="entry name" value="Rhodopsin 7-helix transmembrane proteins"/>
    <property type="match status" value="1"/>
</dbReference>
<evidence type="ECO:0000256" key="1">
    <source>
        <dbReference type="SAM" id="Phobius"/>
    </source>
</evidence>
<feature type="transmembrane region" description="Helical" evidence="1">
    <location>
        <begin position="215"/>
        <end position="233"/>
    </location>
</feature>
<dbReference type="AlphaFoldDB" id="G0NEH7"/>
<gene>
    <name evidence="2" type="ORF">CAEBREN_14995</name>
</gene>
<feature type="transmembrane region" description="Helical" evidence="1">
    <location>
        <begin position="128"/>
        <end position="148"/>
    </location>
</feature>
<dbReference type="eggNOG" id="ENOG502TH7S">
    <property type="taxonomic scope" value="Eukaryota"/>
</dbReference>
<dbReference type="InterPro" id="IPR019420">
    <property type="entry name" value="7TM_GPCR_serpentine_rcpt_Srbc"/>
</dbReference>
<protein>
    <recommendedName>
        <fullName evidence="4">G-protein coupled receptors family 1 profile domain-containing protein</fullName>
    </recommendedName>
</protein>
<keyword evidence="3" id="KW-1185">Reference proteome</keyword>
<feature type="transmembrane region" description="Helical" evidence="1">
    <location>
        <begin position="85"/>
        <end position="107"/>
    </location>
</feature>
<evidence type="ECO:0000313" key="2">
    <source>
        <dbReference type="EMBL" id="EGT58854.1"/>
    </source>
</evidence>
<evidence type="ECO:0008006" key="4">
    <source>
        <dbReference type="Google" id="ProtNLM"/>
    </source>
</evidence>
<reference evidence="3" key="1">
    <citation type="submission" date="2011-07" db="EMBL/GenBank/DDBJ databases">
        <authorList>
            <consortium name="Caenorhabditis brenneri Sequencing and Analysis Consortium"/>
            <person name="Wilson R.K."/>
        </authorList>
    </citation>
    <scope>NUCLEOTIDE SEQUENCE [LARGE SCALE GENOMIC DNA]</scope>
    <source>
        <strain evidence="3">PB2801</strain>
    </source>
</reference>
<dbReference type="InParanoid" id="G0NEH7"/>
<accession>G0NEH7</accession>
<dbReference type="Pfam" id="PF10316">
    <property type="entry name" value="7TM_GPCR_Srbc"/>
    <property type="match status" value="1"/>
</dbReference>
<dbReference type="HOGENOM" id="CLU_059075_0_0_1"/>
<proteinExistence type="predicted"/>
<dbReference type="EMBL" id="GL379873">
    <property type="protein sequence ID" value="EGT58854.1"/>
    <property type="molecule type" value="Genomic_DNA"/>
</dbReference>
<dbReference type="PANTHER" id="PTHR10664">
    <property type="entry name" value="SERPENTINE RECEPTOR-C.ELEGANS"/>
    <property type="match status" value="1"/>
</dbReference>
<keyword evidence="1" id="KW-0812">Transmembrane</keyword>
<feature type="transmembrane region" description="Helical" evidence="1">
    <location>
        <begin position="180"/>
        <end position="200"/>
    </location>
</feature>